<keyword evidence="2" id="KW-1185">Reference proteome</keyword>
<accession>A0A1I3TAM2</accession>
<dbReference type="GO" id="GO:0003677">
    <property type="term" value="F:DNA binding"/>
    <property type="evidence" value="ECO:0007669"/>
    <property type="project" value="UniProtKB-KW"/>
</dbReference>
<dbReference type="AlphaFoldDB" id="A0A1I3TAM2"/>
<dbReference type="EMBL" id="FOSC01000004">
    <property type="protein sequence ID" value="SFJ66547.1"/>
    <property type="molecule type" value="Genomic_DNA"/>
</dbReference>
<protein>
    <submittedName>
        <fullName evidence="1">Predicted DNA-binding transcriptional regulator AlpA</fullName>
    </submittedName>
</protein>
<evidence type="ECO:0000313" key="1">
    <source>
        <dbReference type="EMBL" id="SFJ66547.1"/>
    </source>
</evidence>
<dbReference type="Pfam" id="PF05930">
    <property type="entry name" value="Phage_AlpA"/>
    <property type="match status" value="1"/>
</dbReference>
<reference evidence="1 2" key="1">
    <citation type="submission" date="2016-10" db="EMBL/GenBank/DDBJ databases">
        <authorList>
            <person name="de Groot N.N."/>
        </authorList>
    </citation>
    <scope>NUCLEOTIDE SEQUENCE [LARGE SCALE GENOMIC DNA]</scope>
    <source>
        <strain evidence="1 2">IBRC-M 10445</strain>
    </source>
</reference>
<dbReference type="InterPro" id="IPR010260">
    <property type="entry name" value="AlpA"/>
</dbReference>
<proteinExistence type="predicted"/>
<dbReference type="OrthoDB" id="8455288at2"/>
<dbReference type="RefSeq" id="WP_091703112.1">
    <property type="nucleotide sequence ID" value="NZ_BMYN01000001.1"/>
</dbReference>
<keyword evidence="1" id="KW-0238">DNA-binding</keyword>
<dbReference type="Proteomes" id="UP000199445">
    <property type="component" value="Unassembled WGS sequence"/>
</dbReference>
<gene>
    <name evidence="1" type="ORF">SAMN05216429_104237</name>
</gene>
<sequence length="80" mass="9344">MSDKTFSPPSEEMRTKLLARSGQCERLVRERDRRAITGVSRTQWWSLERKKLTPARLRLGCNSVAWRLSDLLAWIEQQGV</sequence>
<evidence type="ECO:0000313" key="2">
    <source>
        <dbReference type="Proteomes" id="UP000199445"/>
    </source>
</evidence>
<organism evidence="1 2">
    <name type="scientific">Marinobacter persicus</name>
    <dbReference type="NCBI Taxonomy" id="930118"/>
    <lineage>
        <taxon>Bacteria</taxon>
        <taxon>Pseudomonadati</taxon>
        <taxon>Pseudomonadota</taxon>
        <taxon>Gammaproteobacteria</taxon>
        <taxon>Pseudomonadales</taxon>
        <taxon>Marinobacteraceae</taxon>
        <taxon>Marinobacter</taxon>
    </lineage>
</organism>
<name>A0A1I3TAM2_9GAMM</name>